<name>A0A401YDJ2_9ACTN</name>
<reference evidence="2 3" key="1">
    <citation type="submission" date="2018-12" db="EMBL/GenBank/DDBJ databases">
        <title>Draft genome sequence of Embleya hyalina NBRC 13850T.</title>
        <authorList>
            <person name="Komaki H."/>
            <person name="Hosoyama A."/>
            <person name="Kimura A."/>
            <person name="Ichikawa N."/>
            <person name="Tamura T."/>
        </authorList>
    </citation>
    <scope>NUCLEOTIDE SEQUENCE [LARGE SCALE GENOMIC DNA]</scope>
    <source>
        <strain evidence="2 3">NBRC 13850</strain>
    </source>
</reference>
<accession>A0A401YDJ2</accession>
<protein>
    <submittedName>
        <fullName evidence="2">Uncharacterized protein</fullName>
    </submittedName>
</protein>
<dbReference type="EMBL" id="BIFH01000013">
    <property type="protein sequence ID" value="GCD92632.1"/>
    <property type="molecule type" value="Genomic_DNA"/>
</dbReference>
<gene>
    <name evidence="2" type="ORF">EHYA_00271</name>
</gene>
<dbReference type="RefSeq" id="WP_126634980.1">
    <property type="nucleotide sequence ID" value="NZ_BIFH01000013.1"/>
</dbReference>
<feature type="compositionally biased region" description="Low complexity" evidence="1">
    <location>
        <begin position="99"/>
        <end position="129"/>
    </location>
</feature>
<organism evidence="2 3">
    <name type="scientific">Embleya hyalina</name>
    <dbReference type="NCBI Taxonomy" id="516124"/>
    <lineage>
        <taxon>Bacteria</taxon>
        <taxon>Bacillati</taxon>
        <taxon>Actinomycetota</taxon>
        <taxon>Actinomycetes</taxon>
        <taxon>Kitasatosporales</taxon>
        <taxon>Streptomycetaceae</taxon>
        <taxon>Embleya</taxon>
    </lineage>
</organism>
<keyword evidence="3" id="KW-1185">Reference proteome</keyword>
<evidence type="ECO:0000313" key="2">
    <source>
        <dbReference type="EMBL" id="GCD92632.1"/>
    </source>
</evidence>
<dbReference type="OrthoDB" id="4350630at2"/>
<proteinExistence type="predicted"/>
<sequence>MAIDVAADRPVVLVEISADHSVRVAGEVVVVSPGDDPRGAALAVVAERARLLGQPVRVHAREADGTIFPLDVYADRSIAEAGAPIPAERRRGIFGLRRPGSSSAAGPTPAEGAPAPAPTPGVVAPPALAEADVATPSWTPPQPAASAHPPAPAAHTFGAGVPTPGAEQRRLLDLIRSAMGAGDHAGAMTLAAELDSRTGATAAHPAERLAAREVYGYVALATGHPEVAVRLYAEAATLGDGGAGEAPARMAANAHFCWLRVTDPVAADTAGALVLHAYAVGGVADSPGARAARRRLTTARAGS</sequence>
<comment type="caution">
    <text evidence="2">The sequence shown here is derived from an EMBL/GenBank/DDBJ whole genome shotgun (WGS) entry which is preliminary data.</text>
</comment>
<evidence type="ECO:0000313" key="3">
    <source>
        <dbReference type="Proteomes" id="UP000286931"/>
    </source>
</evidence>
<evidence type="ECO:0000256" key="1">
    <source>
        <dbReference type="SAM" id="MobiDB-lite"/>
    </source>
</evidence>
<dbReference type="AlphaFoldDB" id="A0A401YDJ2"/>
<dbReference type="Proteomes" id="UP000286931">
    <property type="component" value="Unassembled WGS sequence"/>
</dbReference>
<feature type="region of interest" description="Disordered" evidence="1">
    <location>
        <begin position="95"/>
        <end position="163"/>
    </location>
</feature>